<dbReference type="GO" id="GO:0016787">
    <property type="term" value="F:hydrolase activity"/>
    <property type="evidence" value="ECO:0007669"/>
    <property type="project" value="UniProtKB-KW"/>
</dbReference>
<protein>
    <submittedName>
        <fullName evidence="6">8-oxo-dGTP pyrophosphatase MutT (NUDIX family)</fullName>
    </submittedName>
</protein>
<dbReference type="Pfam" id="PF00293">
    <property type="entry name" value="NUDIX"/>
    <property type="match status" value="1"/>
</dbReference>
<evidence type="ECO:0000313" key="7">
    <source>
        <dbReference type="Proteomes" id="UP000622552"/>
    </source>
</evidence>
<comment type="caution">
    <text evidence="6">The sequence shown here is derived from an EMBL/GenBank/DDBJ whole genome shotgun (WGS) entry which is preliminary data.</text>
</comment>
<dbReference type="PANTHER" id="PTHR43046:SF16">
    <property type="entry name" value="ADP-RIBOSE PYROPHOSPHATASE YJHB-RELATED"/>
    <property type="match status" value="1"/>
</dbReference>
<dbReference type="RefSeq" id="WP_231399052.1">
    <property type="nucleotide sequence ID" value="NZ_BONS01000018.1"/>
</dbReference>
<dbReference type="CDD" id="cd02883">
    <property type="entry name" value="NUDIX_Hydrolase"/>
    <property type="match status" value="1"/>
</dbReference>
<evidence type="ECO:0000256" key="3">
    <source>
        <dbReference type="ARBA" id="ARBA00022801"/>
    </source>
</evidence>
<keyword evidence="3 4" id="KW-0378">Hydrolase</keyword>
<dbReference type="PROSITE" id="PS51462">
    <property type="entry name" value="NUDIX"/>
    <property type="match status" value="1"/>
</dbReference>
<dbReference type="EMBL" id="JADOUF010000001">
    <property type="protein sequence ID" value="MBG6141104.1"/>
    <property type="molecule type" value="Genomic_DNA"/>
</dbReference>
<evidence type="ECO:0000313" key="6">
    <source>
        <dbReference type="EMBL" id="MBG6141104.1"/>
    </source>
</evidence>
<accession>A0A8J7GXS2</accession>
<dbReference type="InterPro" id="IPR020476">
    <property type="entry name" value="Nudix_hydrolase"/>
</dbReference>
<comment type="similarity">
    <text evidence="2 4">Belongs to the Nudix hydrolase family.</text>
</comment>
<name>A0A8J7GXS2_9ACTN</name>
<dbReference type="InterPro" id="IPR020084">
    <property type="entry name" value="NUDIX_hydrolase_CS"/>
</dbReference>
<dbReference type="InterPro" id="IPR015797">
    <property type="entry name" value="NUDIX_hydrolase-like_dom_sf"/>
</dbReference>
<proteinExistence type="inferred from homology"/>
<reference evidence="6" key="1">
    <citation type="submission" date="2020-11" db="EMBL/GenBank/DDBJ databases">
        <title>Sequencing the genomes of 1000 actinobacteria strains.</title>
        <authorList>
            <person name="Klenk H.-P."/>
        </authorList>
    </citation>
    <scope>NUCLEOTIDE SEQUENCE</scope>
    <source>
        <strain evidence="6">DSM 45356</strain>
    </source>
</reference>
<dbReference type="PROSITE" id="PS00893">
    <property type="entry name" value="NUDIX_BOX"/>
    <property type="match status" value="1"/>
</dbReference>
<evidence type="ECO:0000256" key="1">
    <source>
        <dbReference type="ARBA" id="ARBA00001946"/>
    </source>
</evidence>
<dbReference type="AlphaFoldDB" id="A0A8J7GXS2"/>
<dbReference type="InterPro" id="IPR000086">
    <property type="entry name" value="NUDIX_hydrolase_dom"/>
</dbReference>
<keyword evidence="7" id="KW-1185">Reference proteome</keyword>
<gene>
    <name evidence="6" type="ORF">IW245_007298</name>
</gene>
<dbReference type="Gene3D" id="3.90.79.10">
    <property type="entry name" value="Nucleoside Triphosphate Pyrophosphohydrolase"/>
    <property type="match status" value="1"/>
</dbReference>
<feature type="domain" description="Nudix hydrolase" evidence="5">
    <location>
        <begin position="1"/>
        <end position="126"/>
    </location>
</feature>
<comment type="cofactor">
    <cofactor evidence="1">
        <name>Mg(2+)</name>
        <dbReference type="ChEBI" id="CHEBI:18420"/>
    </cofactor>
</comment>
<dbReference type="PRINTS" id="PR00502">
    <property type="entry name" value="NUDIXFAMILY"/>
</dbReference>
<organism evidence="6 7">
    <name type="scientific">Longispora fulva</name>
    <dbReference type="NCBI Taxonomy" id="619741"/>
    <lineage>
        <taxon>Bacteria</taxon>
        <taxon>Bacillati</taxon>
        <taxon>Actinomycetota</taxon>
        <taxon>Actinomycetes</taxon>
        <taxon>Micromonosporales</taxon>
        <taxon>Micromonosporaceae</taxon>
        <taxon>Longispora</taxon>
    </lineage>
</organism>
<evidence type="ECO:0000256" key="2">
    <source>
        <dbReference type="ARBA" id="ARBA00005582"/>
    </source>
</evidence>
<evidence type="ECO:0000256" key="4">
    <source>
        <dbReference type="RuleBase" id="RU003476"/>
    </source>
</evidence>
<dbReference type="PANTHER" id="PTHR43046">
    <property type="entry name" value="GDP-MANNOSE MANNOSYL HYDROLASE"/>
    <property type="match status" value="1"/>
</dbReference>
<evidence type="ECO:0000259" key="5">
    <source>
        <dbReference type="PROSITE" id="PS51462"/>
    </source>
</evidence>
<dbReference type="Proteomes" id="UP000622552">
    <property type="component" value="Unassembled WGS sequence"/>
</dbReference>
<dbReference type="SUPFAM" id="SSF55811">
    <property type="entry name" value="Nudix"/>
    <property type="match status" value="1"/>
</dbReference>
<sequence length="136" mass="14600">MWDTAVVIVRDSAERVLLVHQNYGPRFFGLPGGKVEPGETLAQAAVREVLEETGLTVTVGDRVSVDDLVYPGGARFRAHAFVAESVEGVPSVPDRVEISTVQWYDLGELPSPLTPSAMAILPRLRAARHAGPGRGV</sequence>